<organism evidence="3 4">
    <name type="scientific">Grimontia kaedaensis</name>
    <dbReference type="NCBI Taxonomy" id="2872157"/>
    <lineage>
        <taxon>Bacteria</taxon>
        <taxon>Pseudomonadati</taxon>
        <taxon>Pseudomonadota</taxon>
        <taxon>Gammaproteobacteria</taxon>
        <taxon>Vibrionales</taxon>
        <taxon>Vibrionaceae</taxon>
        <taxon>Grimontia</taxon>
    </lineage>
</organism>
<dbReference type="EMBL" id="CP082275">
    <property type="protein sequence ID" value="USH03300.1"/>
    <property type="molecule type" value="Genomic_DNA"/>
</dbReference>
<keyword evidence="4" id="KW-1185">Reference proteome</keyword>
<sequence length="1375" mass="145777">MLKTKPSILAIALASILVGCGGSGDDSPNTSTPNVETPETGTPDTGNPSPQATLLQAVSGTLTTPDYQAIPNADVSISIVDKTGASLFLQSSTTDSDGVFEAQLPTFENASSATSVIVSYNKAGFTSGERLFAIDENSVAIAADAIISPVVVQSFKKQDLQIVASSSDKQSVTFSLVKDSDGRKAIRAGTPLAMSETASNLKIDLPIEAIGDDVEALTVEMAHFDSADITDIQSFPGDFVGYGETENQGVGTNFAVDNSQEDPYRLISTTFAQISITDQNGDLLPISERLAASGDTPTVQAYVSPEAYRTITEDVALDIAGIQVPIYVYRYSKWEFVGNGTLTDNLGDPLDGQFTGTLPDYLASLPGSVYVSIPVTSANEWVQWINLDWPVFAEPTQTCVTGKLSYERGEAYTRGVALTLPDGGTQWLYADNNGNVSASFQAIQGDSGNYNVYAYNYFTQEDENYQPNVSTVGECDVNIDVSHELMNPYQCSISGTIVEPDGTTPIANTWIQARLTGTRFSTISDENGEFSLSSNCEGDVRLRLLDQVETITLPDGMQPGDVYSGITIERENSAPRISAWKSNASNLRVSDEGKFSYRIFDRDGNDFTHQITCTDACSVTDNGRQYSTVRFTAEGKHIVTITAEDEYGKAASNELIFNVKPNGNVAPEIVGFDVNGQRHALGNEVSVVEGLDLAIDVIAIDKQGDAISYAWDNLPQGSCAEARCEYPSVTAGNIELSVTATDDNTTPKSSEANLSIAVIPNQAPEVFISPSSNEVLTVNGFAQDEWRIRAIVRDDQDPSPSLTWAFVDSSGTESAAFTIIDSHHAALVEGMTIEAGEYTVTVTATDNLGETTQVQTRLVVTEDNPPVVDLLASDLVVEMTDKGEGAKDITFDATFSDDRTSEDSLEVSWSATNSLPLEISEDGKKAILRKENLIAGMTEVTISVTDAYGQTTSKTVTIDVIVTEDVAPEVSLSASHNVVDIAEFGQGAHDVVFTAQFSDDITPTADLAVSWTTDNGVPLVISADKTQATILEGSLVAGETNVIITVTDGYDQSTVKQQSLTVNVADDAAPEVTVSSSHNTVEMVENGQGAHDVVFTATYSDDFTPTADLVVTWTASNGAVLVVSSDKQTATLKAGDLTAGNTTVRVTVADEYGQSTSASQLLVVSVSDDENPTISVSASHTHVSVSEEGAGSTDVVFTASVSDDYTQTSELSINWTASNGAALRVSDDGLTATLLGTSLTEGTIIVTATVSDEMSQSSTDSQSLTVDMDNRPVITAMSASPSQQKVVAGEKNGQPITITVAASDDKTDVLSFGWASNTGITITDMDNTVVFPAGSLGAGTYSVTAYIADELGQEVSQTVNFSITEQDGNIDIEIE</sequence>
<dbReference type="Gene3D" id="2.60.40.10">
    <property type="entry name" value="Immunoglobulins"/>
    <property type="match status" value="1"/>
</dbReference>
<evidence type="ECO:0000313" key="4">
    <source>
        <dbReference type="Proteomes" id="UP001056255"/>
    </source>
</evidence>
<feature type="signal peptide" evidence="2">
    <location>
        <begin position="1"/>
        <end position="24"/>
    </location>
</feature>
<feature type="compositionally biased region" description="Polar residues" evidence="1">
    <location>
        <begin position="26"/>
        <end position="50"/>
    </location>
</feature>
<evidence type="ECO:0000313" key="3">
    <source>
        <dbReference type="EMBL" id="USH03300.1"/>
    </source>
</evidence>
<dbReference type="RefSeq" id="WP_251878169.1">
    <property type="nucleotide sequence ID" value="NZ_CP082275.1"/>
</dbReference>
<dbReference type="PROSITE" id="PS51257">
    <property type="entry name" value="PROKAR_LIPOPROTEIN"/>
    <property type="match status" value="1"/>
</dbReference>
<name>A0ABY4WWU4_9GAMM</name>
<evidence type="ECO:0000256" key="1">
    <source>
        <dbReference type="SAM" id="MobiDB-lite"/>
    </source>
</evidence>
<evidence type="ECO:0000256" key="2">
    <source>
        <dbReference type="SAM" id="SignalP"/>
    </source>
</evidence>
<feature type="chain" id="PRO_5047351002" evidence="2">
    <location>
        <begin position="25"/>
        <end position="1375"/>
    </location>
</feature>
<keyword evidence="2" id="KW-0732">Signal</keyword>
<dbReference type="InterPro" id="IPR013783">
    <property type="entry name" value="Ig-like_fold"/>
</dbReference>
<reference evidence="3" key="1">
    <citation type="submission" date="2021-08" db="EMBL/GenBank/DDBJ databases">
        <authorList>
            <person name="Sakaguchi M."/>
            <person name="Kikuchi T."/>
            <person name="Urbanczyk H."/>
        </authorList>
    </citation>
    <scope>NUCLEOTIDE SEQUENCE</scope>
    <source>
        <strain evidence="3">020920N</strain>
    </source>
</reference>
<dbReference type="Proteomes" id="UP001056255">
    <property type="component" value="Chromosome I"/>
</dbReference>
<protein>
    <submittedName>
        <fullName evidence="3">Carboxypeptidase-like regulatory domain-containing protein</fullName>
    </submittedName>
</protein>
<accession>A0ABY4WWU4</accession>
<gene>
    <name evidence="3" type="ORF">K6Q96_04610</name>
</gene>
<proteinExistence type="predicted"/>
<feature type="region of interest" description="Disordered" evidence="1">
    <location>
        <begin position="23"/>
        <end position="50"/>
    </location>
</feature>